<organism evidence="1 2">
    <name type="scientific">[Mycobacterium] crassicus</name>
    <dbReference type="NCBI Taxonomy" id="2872309"/>
    <lineage>
        <taxon>Bacteria</taxon>
        <taxon>Bacillati</taxon>
        <taxon>Actinomycetota</taxon>
        <taxon>Actinomycetes</taxon>
        <taxon>Mycobacteriales</taxon>
        <taxon>Mycobacteriaceae</taxon>
        <taxon>Mycolicibacter</taxon>
    </lineage>
</organism>
<reference evidence="1 2" key="1">
    <citation type="submission" date="2023-12" db="EMBL/GenBank/DDBJ databases">
        <title>Description of new species of Mycobacterium terrae complex isolated from sewage at the Sao Paulo Zoological Park Foundation in Brazil.</title>
        <authorList>
            <person name="Romagnoli C.L."/>
            <person name="Conceicao E.C."/>
            <person name="Machado E."/>
            <person name="Barreto L.B.P.F."/>
            <person name="Sharma A."/>
            <person name="Silva N.M."/>
            <person name="Marques L.E."/>
            <person name="Juliana M.A."/>
            <person name="Lourenco M.C.S."/>
            <person name="Digiampietri L.A."/>
            <person name="Suffys P.N."/>
            <person name="Viana-Niero C."/>
        </authorList>
    </citation>
    <scope>NUCLEOTIDE SEQUENCE [LARGE SCALE GENOMIC DNA]</scope>
    <source>
        <strain evidence="1 2">MYC098</strain>
    </source>
</reference>
<dbReference type="Proteomes" id="UP001299596">
    <property type="component" value="Unassembled WGS sequence"/>
</dbReference>
<gene>
    <name evidence="1" type="ORF">K6T79_14265</name>
</gene>
<dbReference type="EMBL" id="JAYJJR010000008">
    <property type="protein sequence ID" value="MEB3022208.1"/>
    <property type="molecule type" value="Genomic_DNA"/>
</dbReference>
<sequence length="46" mass="4980">MSWLLITAIPTLLMLAAVGLERIETGLSQVETTNPQFPPTQGANRV</sequence>
<comment type="caution">
    <text evidence="1">The sequence shown here is derived from an EMBL/GenBank/DDBJ whole genome shotgun (WGS) entry which is preliminary data.</text>
</comment>
<evidence type="ECO:0000313" key="1">
    <source>
        <dbReference type="EMBL" id="MEB3022208.1"/>
    </source>
</evidence>
<accession>A0ABU5XIT5</accession>
<dbReference type="RefSeq" id="WP_225405220.1">
    <property type="nucleotide sequence ID" value="NZ_JAYJJR010000008.1"/>
</dbReference>
<keyword evidence="2" id="KW-1185">Reference proteome</keyword>
<name>A0ABU5XIT5_9MYCO</name>
<proteinExistence type="predicted"/>
<protein>
    <submittedName>
        <fullName evidence="1">Uncharacterized protein</fullName>
    </submittedName>
</protein>
<evidence type="ECO:0000313" key="2">
    <source>
        <dbReference type="Proteomes" id="UP001299596"/>
    </source>
</evidence>